<sequence length="522" mass="55702">MEITGGSTGVLIAKVIGLGLILALAIGLTPTLIATSNWAFLAILWVITLVILAIYLTGRAVPAKYLLPGTLFLVLFLIYPILLTFQLSTTNYGDGTRTSREAAIARIVGSSAVQVEGGATYGMVIGTSGSTTTGPFVMLLVNSTTGDAYVGSEEDGLQPLDEDAVTIESGVVTEADGYTILTRQEQNSLSSSGQPLDGFSVPAGGDSVIKVQGFQAIEMRTPLVYDEEADTITNTDTGVVYTEQLGPSGDRSFFVDEDGNRLSNQSWGENIGLQNYKRIFTDPAITGPFAGIFAWTLVFAFVSVASTFLLGLLLAVTLNDPRMRFQRGFRSILILPYAIPGFISLMVWAGFWNRDFGLVNDLLGTGIDWLGNATWAKVAVLATNLWMGFPYMFLISTGALQSIPGDLKEAASIDGATGFTQFRKIVFPLLMVATAPLLVSSFAFNFNNFNAIQLLTEGGPFTPDNPTAGGTDILISYTYRLAFGSAGQQIGFASAVSVVLFVLTGVIAAIQFRGTRALEEMN</sequence>
<feature type="transmembrane region" description="Helical" evidence="9">
    <location>
        <begin position="425"/>
        <end position="446"/>
    </location>
</feature>
<dbReference type="Gene3D" id="1.10.3720.10">
    <property type="entry name" value="MetI-like"/>
    <property type="match status" value="1"/>
</dbReference>
<dbReference type="GO" id="GO:0015423">
    <property type="term" value="F:ABC-type maltose transporter activity"/>
    <property type="evidence" value="ECO:0007669"/>
    <property type="project" value="TreeGrafter"/>
</dbReference>
<evidence type="ECO:0000256" key="10">
    <source>
        <dbReference type="RuleBase" id="RU367050"/>
    </source>
</evidence>
<dbReference type="SUPFAM" id="SSF160964">
    <property type="entry name" value="MalF N-terminal region-like"/>
    <property type="match status" value="1"/>
</dbReference>
<feature type="transmembrane region" description="Helical" evidence="9">
    <location>
        <begin position="490"/>
        <end position="512"/>
    </location>
</feature>
<dbReference type="OrthoDB" id="9805974at2"/>
<dbReference type="InterPro" id="IPR000515">
    <property type="entry name" value="MetI-like"/>
</dbReference>
<dbReference type="EMBL" id="VENP01000005">
    <property type="protein sequence ID" value="TNU76655.1"/>
    <property type="molecule type" value="Genomic_DNA"/>
</dbReference>
<dbReference type="Pfam" id="PF16296">
    <property type="entry name" value="TM_PBP2_N"/>
    <property type="match status" value="1"/>
</dbReference>
<evidence type="ECO:0000256" key="7">
    <source>
        <dbReference type="ARBA" id="ARBA00022989"/>
    </source>
</evidence>
<feature type="transmembrane region" description="Helical" evidence="9">
    <location>
        <begin position="292"/>
        <end position="316"/>
    </location>
</feature>
<dbReference type="Gene3D" id="1.20.58.370">
    <property type="entry name" value="MalF N-terminal region-like"/>
    <property type="match status" value="1"/>
</dbReference>
<feature type="transmembrane region" description="Helical" evidence="9">
    <location>
        <begin position="39"/>
        <end position="58"/>
    </location>
</feature>
<dbReference type="SUPFAM" id="SSF161098">
    <property type="entry name" value="MetI-like"/>
    <property type="match status" value="1"/>
</dbReference>
<feature type="domain" description="ABC transmembrane type-1" evidence="11">
    <location>
        <begin position="293"/>
        <end position="511"/>
    </location>
</feature>
<accession>A0A5C5BDX0</accession>
<dbReference type="InterPro" id="IPR035906">
    <property type="entry name" value="MetI-like_sf"/>
</dbReference>
<evidence type="ECO:0000313" key="12">
    <source>
        <dbReference type="EMBL" id="TNU76655.1"/>
    </source>
</evidence>
<comment type="caution">
    <text evidence="12">The sequence shown here is derived from an EMBL/GenBank/DDBJ whole genome shotgun (WGS) entry which is preliminary data.</text>
</comment>
<evidence type="ECO:0000256" key="4">
    <source>
        <dbReference type="ARBA" id="ARBA00022475"/>
    </source>
</evidence>
<evidence type="ECO:0000256" key="9">
    <source>
        <dbReference type="RuleBase" id="RU363032"/>
    </source>
</evidence>
<dbReference type="PANTHER" id="PTHR47314:SF1">
    <property type="entry name" value="MALTOSE_MALTODEXTRIN TRANSPORT SYSTEM PERMEASE PROTEIN MALF"/>
    <property type="match status" value="1"/>
</dbReference>
<keyword evidence="5 10" id="KW-0762">Sugar transport</keyword>
<dbReference type="InterPro" id="IPR035277">
    <property type="entry name" value="MalF_N"/>
</dbReference>
<evidence type="ECO:0000313" key="13">
    <source>
        <dbReference type="Proteomes" id="UP000313849"/>
    </source>
</evidence>
<evidence type="ECO:0000259" key="11">
    <source>
        <dbReference type="PROSITE" id="PS50928"/>
    </source>
</evidence>
<dbReference type="Pfam" id="PF00528">
    <property type="entry name" value="BPD_transp_1"/>
    <property type="match status" value="1"/>
</dbReference>
<keyword evidence="8 9" id="KW-0472">Membrane</keyword>
<dbReference type="InterPro" id="IPR032550">
    <property type="entry name" value="TM_PBP2_N"/>
</dbReference>
<protein>
    <recommendedName>
        <fullName evidence="10">Maltose/maltodextrin transport system permease protein</fullName>
    </recommendedName>
</protein>
<feature type="transmembrane region" description="Helical" evidence="9">
    <location>
        <begin position="12"/>
        <end position="33"/>
    </location>
</feature>
<dbReference type="GO" id="GO:0042956">
    <property type="term" value="P:maltodextrin transmembrane transport"/>
    <property type="evidence" value="ECO:0007669"/>
    <property type="project" value="TreeGrafter"/>
</dbReference>
<keyword evidence="7 9" id="KW-1133">Transmembrane helix</keyword>
<evidence type="ECO:0000256" key="6">
    <source>
        <dbReference type="ARBA" id="ARBA00022692"/>
    </source>
</evidence>
<reference evidence="12 13" key="1">
    <citation type="submission" date="2019-06" db="EMBL/GenBank/DDBJ databases">
        <title>Draft genome sequence of Miniimonas arenae KCTC 19750T isolated from sea sand.</title>
        <authorList>
            <person name="Park S.-J."/>
        </authorList>
    </citation>
    <scope>NUCLEOTIDE SEQUENCE [LARGE SCALE GENOMIC DNA]</scope>
    <source>
        <strain evidence="12 13">KCTC 19750</strain>
    </source>
</reference>
<comment type="function">
    <text evidence="10">Part of the ABC transporter complex MalEFGK involved in maltose/maltodextrin import. Probably responsible for the translocation of the substrate across the membrane.</text>
</comment>
<organism evidence="12 13">
    <name type="scientific">Miniimonas arenae</name>
    <dbReference type="NCBI Taxonomy" id="676201"/>
    <lineage>
        <taxon>Bacteria</taxon>
        <taxon>Bacillati</taxon>
        <taxon>Actinomycetota</taxon>
        <taxon>Actinomycetes</taxon>
        <taxon>Micrococcales</taxon>
        <taxon>Beutenbergiaceae</taxon>
        <taxon>Miniimonas</taxon>
    </lineage>
</organism>
<evidence type="ECO:0000256" key="1">
    <source>
        <dbReference type="ARBA" id="ARBA00004651"/>
    </source>
</evidence>
<dbReference type="CDD" id="cd06261">
    <property type="entry name" value="TM_PBP2"/>
    <property type="match status" value="1"/>
</dbReference>
<dbReference type="PROSITE" id="PS50928">
    <property type="entry name" value="ABC_TM1"/>
    <property type="match status" value="1"/>
</dbReference>
<evidence type="ECO:0000256" key="3">
    <source>
        <dbReference type="ARBA" id="ARBA00022448"/>
    </source>
</evidence>
<comment type="similarity">
    <text evidence="2 10">Belongs to the binding-protein-dependent transport system permease family. MalFG subfamily.</text>
</comment>
<dbReference type="PANTHER" id="PTHR47314">
    <property type="entry name" value="MALTOSE/MALTODEXTRIN TRANSPORT SYSTEM PERMEASE PROTEIN MALF"/>
    <property type="match status" value="1"/>
</dbReference>
<keyword evidence="13" id="KW-1185">Reference proteome</keyword>
<evidence type="ECO:0000256" key="8">
    <source>
        <dbReference type="ARBA" id="ARBA00023136"/>
    </source>
</evidence>
<feature type="transmembrane region" description="Helical" evidence="9">
    <location>
        <begin position="328"/>
        <end position="352"/>
    </location>
</feature>
<name>A0A5C5BDX0_9MICO</name>
<feature type="transmembrane region" description="Helical" evidence="9">
    <location>
        <begin position="65"/>
        <end position="87"/>
    </location>
</feature>
<keyword evidence="4 10" id="KW-1003">Cell membrane</keyword>
<keyword evidence="6 9" id="KW-0812">Transmembrane</keyword>
<evidence type="ECO:0000256" key="5">
    <source>
        <dbReference type="ARBA" id="ARBA00022597"/>
    </source>
</evidence>
<dbReference type="Proteomes" id="UP000313849">
    <property type="component" value="Unassembled WGS sequence"/>
</dbReference>
<evidence type="ECO:0000256" key="2">
    <source>
        <dbReference type="ARBA" id="ARBA00009047"/>
    </source>
</evidence>
<proteinExistence type="inferred from homology"/>
<feature type="transmembrane region" description="Helical" evidence="9">
    <location>
        <begin position="372"/>
        <end position="394"/>
    </location>
</feature>
<dbReference type="GO" id="GO:1990060">
    <property type="term" value="C:maltose transport complex"/>
    <property type="evidence" value="ECO:0007669"/>
    <property type="project" value="TreeGrafter"/>
</dbReference>
<gene>
    <name evidence="12" type="ORF">FH969_02610</name>
</gene>
<dbReference type="AlphaFoldDB" id="A0A5C5BDX0"/>
<keyword evidence="3 9" id="KW-0813">Transport</keyword>
<comment type="subcellular location">
    <subcellularLocation>
        <location evidence="1 9">Cell membrane</location>
        <topology evidence="1 9">Multi-pass membrane protein</topology>
    </subcellularLocation>
</comment>